<protein>
    <submittedName>
        <fullName evidence="5">Ribose 5-phosphate isomerase B</fullName>
    </submittedName>
</protein>
<dbReference type="NCBIfam" id="TIGR01120">
    <property type="entry name" value="rpiB"/>
    <property type="match status" value="1"/>
</dbReference>
<gene>
    <name evidence="5" type="ORF">HNR37_001524</name>
</gene>
<name>A0A7W7Y508_9BACT</name>
<feature type="active site" description="Proton acceptor" evidence="3">
    <location>
        <position position="65"/>
    </location>
</feature>
<evidence type="ECO:0000313" key="5">
    <source>
        <dbReference type="EMBL" id="MBB5022196.1"/>
    </source>
</evidence>
<feature type="binding site" evidence="4">
    <location>
        <position position="99"/>
    </location>
    <ligand>
        <name>D-ribulose 5-phosphate</name>
        <dbReference type="ChEBI" id="CHEBI:58121"/>
    </ligand>
</feature>
<dbReference type="GO" id="GO:0004751">
    <property type="term" value="F:ribose-5-phosphate isomerase activity"/>
    <property type="evidence" value="ECO:0007669"/>
    <property type="project" value="TreeGrafter"/>
</dbReference>
<dbReference type="PIRSF" id="PIRSF005384">
    <property type="entry name" value="RpiB_LacA_B"/>
    <property type="match status" value="1"/>
</dbReference>
<dbReference type="PANTHER" id="PTHR30345:SF0">
    <property type="entry name" value="DNA DAMAGE-REPAIR_TOLERATION PROTEIN DRT102"/>
    <property type="match status" value="1"/>
</dbReference>
<dbReference type="InterPro" id="IPR004785">
    <property type="entry name" value="RpiB"/>
</dbReference>
<organism evidence="5 6">
    <name type="scientific">Desulfurispira natronophila</name>
    <dbReference type="NCBI Taxonomy" id="682562"/>
    <lineage>
        <taxon>Bacteria</taxon>
        <taxon>Pseudomonadati</taxon>
        <taxon>Chrysiogenota</taxon>
        <taxon>Chrysiogenia</taxon>
        <taxon>Chrysiogenales</taxon>
        <taxon>Chrysiogenaceae</taxon>
        <taxon>Desulfurispira</taxon>
    </lineage>
</organism>
<dbReference type="GO" id="GO:0009052">
    <property type="term" value="P:pentose-phosphate shunt, non-oxidative branch"/>
    <property type="evidence" value="ECO:0007669"/>
    <property type="project" value="TreeGrafter"/>
</dbReference>
<feature type="binding site" evidence="4">
    <location>
        <begin position="66"/>
        <end position="70"/>
    </location>
    <ligand>
        <name>D-ribulose 5-phosphate</name>
        <dbReference type="ChEBI" id="CHEBI:58121"/>
    </ligand>
</feature>
<accession>A0A7W7Y508</accession>
<evidence type="ECO:0000256" key="3">
    <source>
        <dbReference type="PIRSR" id="PIRSR005384-1"/>
    </source>
</evidence>
<keyword evidence="2 5" id="KW-0413">Isomerase</keyword>
<dbReference type="InterPro" id="IPR003500">
    <property type="entry name" value="RpiB_LacA_LacB"/>
</dbReference>
<dbReference type="NCBIfam" id="TIGR00689">
    <property type="entry name" value="rpiB_lacA_lacB"/>
    <property type="match status" value="1"/>
</dbReference>
<evidence type="ECO:0000256" key="2">
    <source>
        <dbReference type="ARBA" id="ARBA00023235"/>
    </source>
</evidence>
<dbReference type="InterPro" id="IPR036569">
    <property type="entry name" value="RpiB_LacA_LacB_sf"/>
</dbReference>
<feature type="binding site" evidence="4">
    <location>
        <position position="109"/>
    </location>
    <ligand>
        <name>D-ribulose 5-phosphate</name>
        <dbReference type="ChEBI" id="CHEBI:58121"/>
    </ligand>
</feature>
<dbReference type="Proteomes" id="UP000528322">
    <property type="component" value="Unassembled WGS sequence"/>
</dbReference>
<sequence length="149" mass="15897">MKIALGCDHAGHILKDHVASVIRAAGFEILDCGCNGTSRVDYPDFAALVCKAMGDGKAQRGVLICGSGIGMSIAANKFSGIRATLCNDLYTARFSRLHNDSNVLCLGGRIIGPDLATEIVTIWLQAEFEGGRHSGRLQKIAHLESNLKE</sequence>
<comment type="similarity">
    <text evidence="1">Belongs to the LacAB/RpiB family.</text>
</comment>
<evidence type="ECO:0000256" key="1">
    <source>
        <dbReference type="ARBA" id="ARBA00008754"/>
    </source>
</evidence>
<dbReference type="EMBL" id="JACHID010000008">
    <property type="protein sequence ID" value="MBB5022196.1"/>
    <property type="molecule type" value="Genomic_DNA"/>
</dbReference>
<dbReference type="PANTHER" id="PTHR30345">
    <property type="entry name" value="RIBOSE-5-PHOSPHATE ISOMERASE B"/>
    <property type="match status" value="1"/>
</dbReference>
<dbReference type="AlphaFoldDB" id="A0A7W7Y508"/>
<evidence type="ECO:0000256" key="4">
    <source>
        <dbReference type="PIRSR" id="PIRSR005384-2"/>
    </source>
</evidence>
<dbReference type="Gene3D" id="3.40.1400.10">
    <property type="entry name" value="Sugar-phosphate isomerase, RpiB/LacA/LacB"/>
    <property type="match status" value="1"/>
</dbReference>
<dbReference type="RefSeq" id="WP_183732260.1">
    <property type="nucleotide sequence ID" value="NZ_JACHID010000008.1"/>
</dbReference>
<proteinExistence type="inferred from homology"/>
<dbReference type="NCBIfam" id="NF004051">
    <property type="entry name" value="PRK05571.1"/>
    <property type="match status" value="1"/>
</dbReference>
<comment type="caution">
    <text evidence="5">The sequence shown here is derived from an EMBL/GenBank/DDBJ whole genome shotgun (WGS) entry which is preliminary data.</text>
</comment>
<feature type="active site" description="Proton donor" evidence="3">
    <location>
        <position position="98"/>
    </location>
</feature>
<dbReference type="SUPFAM" id="SSF89623">
    <property type="entry name" value="Ribose/Galactose isomerase RpiB/AlsB"/>
    <property type="match status" value="1"/>
</dbReference>
<feature type="binding site" evidence="4">
    <location>
        <begin position="8"/>
        <end position="9"/>
    </location>
    <ligand>
        <name>D-ribulose 5-phosphate</name>
        <dbReference type="ChEBI" id="CHEBI:58121"/>
    </ligand>
</feature>
<feature type="binding site" evidence="4">
    <location>
        <position position="136"/>
    </location>
    <ligand>
        <name>D-ribulose 5-phosphate</name>
        <dbReference type="ChEBI" id="CHEBI:58121"/>
    </ligand>
</feature>
<keyword evidence="6" id="KW-1185">Reference proteome</keyword>
<reference evidence="5 6" key="1">
    <citation type="submission" date="2020-08" db="EMBL/GenBank/DDBJ databases">
        <title>Genomic Encyclopedia of Type Strains, Phase IV (KMG-IV): sequencing the most valuable type-strain genomes for metagenomic binning, comparative biology and taxonomic classification.</title>
        <authorList>
            <person name="Goeker M."/>
        </authorList>
    </citation>
    <scope>NUCLEOTIDE SEQUENCE [LARGE SCALE GENOMIC DNA]</scope>
    <source>
        <strain evidence="5 6">DSM 22071</strain>
    </source>
</reference>
<feature type="binding site" evidence="4">
    <location>
        <position position="132"/>
    </location>
    <ligand>
        <name>D-ribulose 5-phosphate</name>
        <dbReference type="ChEBI" id="CHEBI:58121"/>
    </ligand>
</feature>
<dbReference type="Pfam" id="PF02502">
    <property type="entry name" value="LacAB_rpiB"/>
    <property type="match status" value="1"/>
</dbReference>
<dbReference type="GO" id="GO:0019316">
    <property type="term" value="P:D-allose catabolic process"/>
    <property type="evidence" value="ECO:0007669"/>
    <property type="project" value="TreeGrafter"/>
</dbReference>
<evidence type="ECO:0000313" key="6">
    <source>
        <dbReference type="Proteomes" id="UP000528322"/>
    </source>
</evidence>